<dbReference type="Proteomes" id="UP000887574">
    <property type="component" value="Unplaced"/>
</dbReference>
<sequence length="108" mass="11928">MDDCRNIRVHECSQCGKRFKARGGTAAQQNQIHITTDHTIVITTSCQNSPSNDMNSPRSSSLNNQLNQTSSQPTKSSSNNNNSNLPSNNPPKPRQQQLQPAYSMLNSK</sequence>
<reference evidence="3" key="1">
    <citation type="submission" date="2022-11" db="UniProtKB">
        <authorList>
            <consortium name="WormBaseParasite"/>
        </authorList>
    </citation>
    <scope>IDENTIFICATION</scope>
</reference>
<keyword evidence="2" id="KW-1185">Reference proteome</keyword>
<protein>
    <submittedName>
        <fullName evidence="3">C2H2-type domain-containing protein</fullName>
    </submittedName>
</protein>
<evidence type="ECO:0000313" key="2">
    <source>
        <dbReference type="Proteomes" id="UP000887574"/>
    </source>
</evidence>
<proteinExistence type="predicted"/>
<evidence type="ECO:0000313" key="3">
    <source>
        <dbReference type="WBParaSite" id="jg12541"/>
    </source>
</evidence>
<organism evidence="2 3">
    <name type="scientific">Ditylenchus dipsaci</name>
    <dbReference type="NCBI Taxonomy" id="166011"/>
    <lineage>
        <taxon>Eukaryota</taxon>
        <taxon>Metazoa</taxon>
        <taxon>Ecdysozoa</taxon>
        <taxon>Nematoda</taxon>
        <taxon>Chromadorea</taxon>
        <taxon>Rhabditida</taxon>
        <taxon>Tylenchina</taxon>
        <taxon>Tylenchomorpha</taxon>
        <taxon>Sphaerularioidea</taxon>
        <taxon>Anguinidae</taxon>
        <taxon>Anguininae</taxon>
        <taxon>Ditylenchus</taxon>
    </lineage>
</organism>
<dbReference type="WBParaSite" id="jg12541">
    <property type="protein sequence ID" value="jg12541"/>
    <property type="gene ID" value="jg12541"/>
</dbReference>
<feature type="compositionally biased region" description="Low complexity" evidence="1">
    <location>
        <begin position="55"/>
        <end position="87"/>
    </location>
</feature>
<dbReference type="AlphaFoldDB" id="A0A915CUJ8"/>
<accession>A0A915CUJ8</accession>
<name>A0A915CUJ8_9BILA</name>
<feature type="compositionally biased region" description="Polar residues" evidence="1">
    <location>
        <begin position="94"/>
        <end position="108"/>
    </location>
</feature>
<feature type="compositionally biased region" description="Polar residues" evidence="1">
    <location>
        <begin position="45"/>
        <end position="54"/>
    </location>
</feature>
<evidence type="ECO:0000256" key="1">
    <source>
        <dbReference type="SAM" id="MobiDB-lite"/>
    </source>
</evidence>
<feature type="region of interest" description="Disordered" evidence="1">
    <location>
        <begin position="44"/>
        <end position="108"/>
    </location>
</feature>